<evidence type="ECO:0000256" key="2">
    <source>
        <dbReference type="ARBA" id="ARBA00022555"/>
    </source>
</evidence>
<evidence type="ECO:0000256" key="9">
    <source>
        <dbReference type="ARBA" id="ARBA00048205"/>
    </source>
</evidence>
<evidence type="ECO:0000256" key="5">
    <source>
        <dbReference type="ARBA" id="ARBA00022694"/>
    </source>
</evidence>
<dbReference type="GO" id="GO:0017150">
    <property type="term" value="F:tRNA dihydrouridine synthase activity"/>
    <property type="evidence" value="ECO:0007669"/>
    <property type="project" value="InterPro"/>
</dbReference>
<dbReference type="Proteomes" id="UP000235658">
    <property type="component" value="Unassembled WGS sequence"/>
</dbReference>
<keyword evidence="6" id="KW-0521">NADP</keyword>
<evidence type="ECO:0000256" key="7">
    <source>
        <dbReference type="ARBA" id="ARBA00022884"/>
    </source>
</evidence>
<dbReference type="InterPro" id="IPR001269">
    <property type="entry name" value="DUS_fam"/>
</dbReference>
<comment type="similarity">
    <text evidence="11">Belongs to the dus family.</text>
</comment>
<evidence type="ECO:0000256" key="10">
    <source>
        <dbReference type="ARBA" id="ARBA00048802"/>
    </source>
</evidence>
<keyword evidence="4 11" id="KW-0288">FMN</keyword>
<dbReference type="InterPro" id="IPR035587">
    <property type="entry name" value="DUS-like_FMN-bd"/>
</dbReference>
<accession>A0A2N6UKC3</accession>
<evidence type="ECO:0000313" key="16">
    <source>
        <dbReference type="Proteomes" id="UP000235658"/>
    </source>
</evidence>
<evidence type="ECO:0000259" key="14">
    <source>
        <dbReference type="Pfam" id="PF01207"/>
    </source>
</evidence>
<evidence type="ECO:0000256" key="12">
    <source>
        <dbReference type="PIRSR" id="PIRSR006621-1"/>
    </source>
</evidence>
<dbReference type="PIRSF" id="PIRSF006621">
    <property type="entry name" value="Dus"/>
    <property type="match status" value="1"/>
</dbReference>
<dbReference type="InterPro" id="IPR024036">
    <property type="entry name" value="tRNA-dHydroUridine_Synthase_C"/>
</dbReference>
<dbReference type="PANTHER" id="PTHR45846">
    <property type="entry name" value="TRNA-DIHYDROURIDINE(47) SYNTHASE [NAD(P)(+)]-LIKE"/>
    <property type="match status" value="1"/>
</dbReference>
<comment type="cofactor">
    <cofactor evidence="11 13">
        <name>FMN</name>
        <dbReference type="ChEBI" id="CHEBI:58210"/>
    </cofactor>
</comment>
<dbReference type="PANTHER" id="PTHR45846:SF1">
    <property type="entry name" value="TRNA-DIHYDROURIDINE(47) SYNTHASE [NAD(P)(+)]-LIKE"/>
    <property type="match status" value="1"/>
</dbReference>
<evidence type="ECO:0000313" key="15">
    <source>
        <dbReference type="EMBL" id="PMC82312.1"/>
    </source>
</evidence>
<feature type="binding site" evidence="13">
    <location>
        <position position="139"/>
    </location>
    <ligand>
        <name>FMN</name>
        <dbReference type="ChEBI" id="CHEBI:58210"/>
    </ligand>
</feature>
<feature type="binding site" evidence="13">
    <location>
        <position position="68"/>
    </location>
    <ligand>
        <name>FMN</name>
        <dbReference type="ChEBI" id="CHEBI:58210"/>
    </ligand>
</feature>
<dbReference type="Pfam" id="PF01207">
    <property type="entry name" value="Dus"/>
    <property type="match status" value="1"/>
</dbReference>
<reference evidence="15 16" key="1">
    <citation type="submission" date="2017-09" db="EMBL/GenBank/DDBJ databases">
        <title>Bacterial strain isolated from the female urinary microbiota.</title>
        <authorList>
            <person name="Thomas-White K."/>
            <person name="Kumar N."/>
            <person name="Forster S."/>
            <person name="Putonti C."/>
            <person name="Lawley T."/>
            <person name="Wolfe A.J."/>
        </authorList>
    </citation>
    <scope>NUCLEOTIDE SEQUENCE [LARGE SCALE GENOMIC DNA]</scope>
    <source>
        <strain evidence="15 16">UMB0204</strain>
    </source>
</reference>
<dbReference type="GO" id="GO:0000049">
    <property type="term" value="F:tRNA binding"/>
    <property type="evidence" value="ECO:0007669"/>
    <property type="project" value="UniProtKB-KW"/>
</dbReference>
<evidence type="ECO:0000256" key="3">
    <source>
        <dbReference type="ARBA" id="ARBA00022630"/>
    </source>
</evidence>
<comment type="catalytic activity">
    <reaction evidence="10">
        <text>a 5,6-dihydrouridine in tRNA + NAD(+) = a uridine in tRNA + NADH + H(+)</text>
        <dbReference type="Rhea" id="RHEA:54452"/>
        <dbReference type="Rhea" id="RHEA-COMP:13339"/>
        <dbReference type="Rhea" id="RHEA-COMP:13887"/>
        <dbReference type="ChEBI" id="CHEBI:15378"/>
        <dbReference type="ChEBI" id="CHEBI:57540"/>
        <dbReference type="ChEBI" id="CHEBI:57945"/>
        <dbReference type="ChEBI" id="CHEBI:65315"/>
        <dbReference type="ChEBI" id="CHEBI:74443"/>
    </reaction>
</comment>
<dbReference type="SUPFAM" id="SSF51395">
    <property type="entry name" value="FMN-linked oxidoreductases"/>
    <property type="match status" value="1"/>
</dbReference>
<feature type="binding site" evidence="13">
    <location>
        <position position="169"/>
    </location>
    <ligand>
        <name>FMN</name>
        <dbReference type="ChEBI" id="CHEBI:58210"/>
    </ligand>
</feature>
<comment type="caution">
    <text evidence="15">The sequence shown here is derived from an EMBL/GenBank/DDBJ whole genome shotgun (WGS) entry which is preliminary data.</text>
</comment>
<name>A0A2N6UKC3_9FIRM</name>
<dbReference type="Gene3D" id="1.10.1200.80">
    <property type="entry name" value="Putative flavin oxidoreducatase, domain 2"/>
    <property type="match status" value="1"/>
</dbReference>
<keyword evidence="8 11" id="KW-0560">Oxidoreductase</keyword>
<sequence length="321" mass="36797">MREQLKNKQIMLAPLAGVSDVGFRLISEKYGADKTFTEMVSVNALYYDNKKTNDLLFISENEKNCNIQLFGSKPEVIEKVIKDKINYIDSSKEISFNMGCPVAKITKNGEGSQLMANPKLVEEICKTLRKSTDKKLNIKFRLGIDDKHINYLDIGKIAQDTGIDYVILHARTKDQMYSGHANWDHIRKLKENLQIPVIANGDIFSVEDFIKVIDLTKADGVMLARGAMGNPFLFKEIKDYIKTGNYNKPSPIEIVDQLIDQYKLELKYKEEKLVVTQMRKHLSWYIKGLENSSKIRDLVNKLKTIDEVMDELENYKSTLKG</sequence>
<dbReference type="NCBIfam" id="TIGR00737">
    <property type="entry name" value="nifR3_yhdG"/>
    <property type="match status" value="1"/>
</dbReference>
<keyword evidence="5 11" id="KW-0819">tRNA processing</keyword>
<dbReference type="AlphaFoldDB" id="A0A2N6UKC3"/>
<dbReference type="CDD" id="cd02801">
    <property type="entry name" value="DUS_like_FMN"/>
    <property type="match status" value="1"/>
</dbReference>
<dbReference type="GeneID" id="84577724"/>
<feature type="active site" description="Proton donor" evidence="12">
    <location>
        <position position="100"/>
    </location>
</feature>
<comment type="catalytic activity">
    <reaction evidence="9">
        <text>a 5,6-dihydrouridine in tRNA + NADP(+) = a uridine in tRNA + NADPH + H(+)</text>
        <dbReference type="Rhea" id="RHEA:23624"/>
        <dbReference type="Rhea" id="RHEA-COMP:13339"/>
        <dbReference type="Rhea" id="RHEA-COMP:13887"/>
        <dbReference type="ChEBI" id="CHEBI:15378"/>
        <dbReference type="ChEBI" id="CHEBI:57783"/>
        <dbReference type="ChEBI" id="CHEBI:58349"/>
        <dbReference type="ChEBI" id="CHEBI:65315"/>
        <dbReference type="ChEBI" id="CHEBI:74443"/>
    </reaction>
</comment>
<dbReference type="RefSeq" id="WP_102197409.1">
    <property type="nucleotide sequence ID" value="NZ_PNHP01000001.1"/>
</dbReference>
<dbReference type="Gene3D" id="3.20.20.70">
    <property type="entry name" value="Aldolase class I"/>
    <property type="match status" value="1"/>
</dbReference>
<evidence type="ECO:0000256" key="11">
    <source>
        <dbReference type="PIRNR" id="PIRNR006621"/>
    </source>
</evidence>
<dbReference type="EMBL" id="PNHP01000001">
    <property type="protein sequence ID" value="PMC82312.1"/>
    <property type="molecule type" value="Genomic_DNA"/>
</dbReference>
<dbReference type="GO" id="GO:0050660">
    <property type="term" value="F:flavin adenine dinucleotide binding"/>
    <property type="evidence" value="ECO:0007669"/>
    <property type="project" value="InterPro"/>
</dbReference>
<dbReference type="InterPro" id="IPR004652">
    <property type="entry name" value="DusB-like"/>
</dbReference>
<feature type="domain" description="DUS-like FMN-binding" evidence="14">
    <location>
        <begin position="11"/>
        <end position="314"/>
    </location>
</feature>
<dbReference type="EC" id="1.3.1.-" evidence="11"/>
<keyword evidence="13" id="KW-0547">Nucleotide-binding</keyword>
<evidence type="ECO:0000256" key="6">
    <source>
        <dbReference type="ARBA" id="ARBA00022857"/>
    </source>
</evidence>
<comment type="function">
    <text evidence="1 11">Catalyzes the synthesis of 5,6-dihydrouridine (D), a modified base found in the D-loop of most tRNAs, via the reduction of the C5-C6 double bond in target uridines.</text>
</comment>
<feature type="binding site" evidence="13">
    <location>
        <begin position="224"/>
        <end position="225"/>
    </location>
    <ligand>
        <name>FMN</name>
        <dbReference type="ChEBI" id="CHEBI:58210"/>
    </ligand>
</feature>
<keyword evidence="2" id="KW-0820">tRNA-binding</keyword>
<protein>
    <recommendedName>
        <fullName evidence="11">tRNA-dihydrouridine synthase</fullName>
        <ecNumber evidence="11">1.3.1.-</ecNumber>
    </recommendedName>
</protein>
<evidence type="ECO:0000256" key="4">
    <source>
        <dbReference type="ARBA" id="ARBA00022643"/>
    </source>
</evidence>
<gene>
    <name evidence="15" type="ORF">CJ192_00840</name>
</gene>
<dbReference type="InterPro" id="IPR013785">
    <property type="entry name" value="Aldolase_TIM"/>
</dbReference>
<keyword evidence="3 11" id="KW-0285">Flavoprotein</keyword>
<organism evidence="15 16">
    <name type="scientific">Anaerococcus hydrogenalis</name>
    <dbReference type="NCBI Taxonomy" id="33029"/>
    <lineage>
        <taxon>Bacteria</taxon>
        <taxon>Bacillati</taxon>
        <taxon>Bacillota</taxon>
        <taxon>Tissierellia</taxon>
        <taxon>Tissierellales</taxon>
        <taxon>Peptoniphilaceae</taxon>
        <taxon>Anaerococcus</taxon>
    </lineage>
</organism>
<evidence type="ECO:0000256" key="1">
    <source>
        <dbReference type="ARBA" id="ARBA00002790"/>
    </source>
</evidence>
<evidence type="ECO:0000256" key="13">
    <source>
        <dbReference type="PIRSR" id="PIRSR006621-2"/>
    </source>
</evidence>
<evidence type="ECO:0000256" key="8">
    <source>
        <dbReference type="ARBA" id="ARBA00023002"/>
    </source>
</evidence>
<keyword evidence="7" id="KW-0694">RNA-binding</keyword>
<proteinExistence type="inferred from homology"/>